<dbReference type="EC" id="2.1.3.3" evidence="3 6"/>
<dbReference type="HOGENOM" id="CLU_043846_3_2_7"/>
<feature type="domain" description="Aspartate/ornithine carbamoyltransferase Asp/Orn-binding" evidence="7">
    <location>
        <begin position="149"/>
        <end position="304"/>
    </location>
</feature>
<keyword evidence="10" id="KW-1185">Reference proteome</keyword>
<feature type="binding site" evidence="6">
    <location>
        <position position="225"/>
    </location>
    <ligand>
        <name>L-ornithine</name>
        <dbReference type="ChEBI" id="CHEBI:46911"/>
    </ligand>
</feature>
<gene>
    <name evidence="9" type="ORF">ETSY1_22290</name>
</gene>
<comment type="pathway">
    <text evidence="1">Amino-acid biosynthesis; L-arginine biosynthesis; L-arginine from L-ornithine and carbamoyl phosphate: step 1/3.</text>
</comment>
<feature type="binding site" evidence="6">
    <location>
        <position position="103"/>
    </location>
    <ligand>
        <name>carbamoyl phosphate</name>
        <dbReference type="ChEBI" id="CHEBI:58228"/>
    </ligand>
</feature>
<dbReference type="EMBL" id="AZHW01000652">
    <property type="protein sequence ID" value="ETW97540.1"/>
    <property type="molecule type" value="Genomic_DNA"/>
</dbReference>
<comment type="subcellular location">
    <subcellularLocation>
        <location evidence="6">Cytoplasm</location>
    </subcellularLocation>
</comment>
<dbReference type="FunFam" id="3.40.50.1370:FF:000008">
    <property type="entry name" value="Ornithine carbamoyltransferase"/>
    <property type="match status" value="1"/>
</dbReference>
<evidence type="ECO:0000313" key="10">
    <source>
        <dbReference type="Proteomes" id="UP000019141"/>
    </source>
</evidence>
<dbReference type="InterPro" id="IPR006131">
    <property type="entry name" value="Asp_carbamoyltransf_Asp/Orn-bd"/>
</dbReference>
<dbReference type="Proteomes" id="UP000019141">
    <property type="component" value="Unassembled WGS sequence"/>
</dbReference>
<dbReference type="Pfam" id="PF02729">
    <property type="entry name" value="OTCace_N"/>
    <property type="match status" value="1"/>
</dbReference>
<comment type="caution">
    <text evidence="6">Lacks conserved residue(s) required for the propagation of feature annotation.</text>
</comment>
<dbReference type="PATRIC" id="fig|1429438.4.peg.4302"/>
<organism evidence="9 10">
    <name type="scientific">Entotheonella factor</name>
    <dbReference type="NCBI Taxonomy" id="1429438"/>
    <lineage>
        <taxon>Bacteria</taxon>
        <taxon>Pseudomonadati</taxon>
        <taxon>Nitrospinota/Tectimicrobiota group</taxon>
        <taxon>Candidatus Tectimicrobiota</taxon>
        <taxon>Candidatus Entotheonellia</taxon>
        <taxon>Candidatus Entotheonellales</taxon>
        <taxon>Candidatus Entotheonellaceae</taxon>
        <taxon>Candidatus Entotheonella</taxon>
    </lineage>
</organism>
<feature type="binding site" evidence="6">
    <location>
        <begin position="265"/>
        <end position="266"/>
    </location>
    <ligand>
        <name>carbamoyl phosphate</name>
        <dbReference type="ChEBI" id="CHEBI:58228"/>
    </ligand>
</feature>
<evidence type="ECO:0000256" key="5">
    <source>
        <dbReference type="ARBA" id="ARBA00048772"/>
    </source>
</evidence>
<dbReference type="InterPro" id="IPR036901">
    <property type="entry name" value="Asp/Orn_carbamoylTrfase_sf"/>
</dbReference>
<evidence type="ECO:0000256" key="3">
    <source>
        <dbReference type="ARBA" id="ARBA00013007"/>
    </source>
</evidence>
<dbReference type="GO" id="GO:0019240">
    <property type="term" value="P:citrulline biosynthetic process"/>
    <property type="evidence" value="ECO:0007669"/>
    <property type="project" value="TreeGrafter"/>
</dbReference>
<dbReference type="PANTHER" id="PTHR45753:SF3">
    <property type="entry name" value="ORNITHINE TRANSCARBAMYLASE, MITOCHONDRIAL"/>
    <property type="match status" value="1"/>
</dbReference>
<evidence type="ECO:0000259" key="7">
    <source>
        <dbReference type="Pfam" id="PF00185"/>
    </source>
</evidence>
<dbReference type="PRINTS" id="PR00102">
    <property type="entry name" value="OTCASE"/>
</dbReference>
<dbReference type="InterPro" id="IPR024904">
    <property type="entry name" value="OTCase_ArgI"/>
</dbReference>
<proteinExistence type="inferred from homology"/>
<evidence type="ECO:0000256" key="4">
    <source>
        <dbReference type="ARBA" id="ARBA00022679"/>
    </source>
</evidence>
<dbReference type="GO" id="GO:0042450">
    <property type="term" value="P:L-arginine biosynthetic process via ornithine"/>
    <property type="evidence" value="ECO:0007669"/>
    <property type="project" value="UniProtKB-UniRule"/>
</dbReference>
<evidence type="ECO:0000256" key="6">
    <source>
        <dbReference type="HAMAP-Rule" id="MF_01109"/>
    </source>
</evidence>
<comment type="similarity">
    <text evidence="2 6">Belongs to the aspartate/ornithine carbamoyltransferase superfamily. OTCase family.</text>
</comment>
<dbReference type="InterPro" id="IPR002292">
    <property type="entry name" value="Orn/put_carbamltrans"/>
</dbReference>
<accession>W4LIJ6</accession>
<feature type="binding site" evidence="6">
    <location>
        <begin position="229"/>
        <end position="230"/>
    </location>
    <ligand>
        <name>L-ornithine</name>
        <dbReference type="ChEBI" id="CHEBI:46911"/>
    </ligand>
</feature>
<dbReference type="GO" id="GO:0005737">
    <property type="term" value="C:cytoplasm"/>
    <property type="evidence" value="ECO:0007669"/>
    <property type="project" value="UniProtKB-SubCell"/>
</dbReference>
<comment type="caution">
    <text evidence="9">The sequence shown here is derived from an EMBL/GenBank/DDBJ whole genome shotgun (WGS) entry which is preliminary data.</text>
</comment>
<feature type="binding site" evidence="6">
    <location>
        <position position="293"/>
    </location>
    <ligand>
        <name>carbamoyl phosphate</name>
        <dbReference type="ChEBI" id="CHEBI:58228"/>
    </ligand>
</feature>
<dbReference type="PANTHER" id="PTHR45753">
    <property type="entry name" value="ORNITHINE CARBAMOYLTRANSFERASE, MITOCHONDRIAL"/>
    <property type="match status" value="1"/>
</dbReference>
<reference evidence="9 10" key="1">
    <citation type="journal article" date="2014" name="Nature">
        <title>An environmental bacterial taxon with a large and distinct metabolic repertoire.</title>
        <authorList>
            <person name="Wilson M.C."/>
            <person name="Mori T."/>
            <person name="Ruckert C."/>
            <person name="Uria A.R."/>
            <person name="Helf M.J."/>
            <person name="Takada K."/>
            <person name="Gernert C."/>
            <person name="Steffens U.A."/>
            <person name="Heycke N."/>
            <person name="Schmitt S."/>
            <person name="Rinke C."/>
            <person name="Helfrich E.J."/>
            <person name="Brachmann A.O."/>
            <person name="Gurgui C."/>
            <person name="Wakimoto T."/>
            <person name="Kracht M."/>
            <person name="Crusemann M."/>
            <person name="Hentschel U."/>
            <person name="Abe I."/>
            <person name="Matsunaga S."/>
            <person name="Kalinowski J."/>
            <person name="Takeyama H."/>
            <person name="Piel J."/>
        </authorList>
    </citation>
    <scope>NUCLEOTIDE SEQUENCE [LARGE SCALE GENOMIC DNA]</scope>
    <source>
        <strain evidence="10">TSY1</strain>
    </source>
</reference>
<dbReference type="Gene3D" id="3.40.50.1370">
    <property type="entry name" value="Aspartate/ornithine carbamoyltransferase"/>
    <property type="match status" value="2"/>
</dbReference>
<dbReference type="SUPFAM" id="SSF53671">
    <property type="entry name" value="Aspartate/ornithine carbamoyltransferase"/>
    <property type="match status" value="1"/>
</dbReference>
<keyword evidence="4 6" id="KW-0808">Transferase</keyword>
<feature type="domain" description="Aspartate/ornithine carbamoyltransferase carbamoyl-P binding" evidence="8">
    <location>
        <begin position="3"/>
        <end position="143"/>
    </location>
</feature>
<dbReference type="NCBIfam" id="TIGR00658">
    <property type="entry name" value="orni_carb_tr"/>
    <property type="match status" value="1"/>
</dbReference>
<dbReference type="AlphaFoldDB" id="W4LIJ6"/>
<dbReference type="NCBIfam" id="NF001986">
    <property type="entry name" value="PRK00779.1"/>
    <property type="match status" value="1"/>
</dbReference>
<dbReference type="GO" id="GO:0004585">
    <property type="term" value="F:ornithine carbamoyltransferase activity"/>
    <property type="evidence" value="ECO:0007669"/>
    <property type="project" value="UniProtKB-UniRule"/>
</dbReference>
<dbReference type="GO" id="GO:0016597">
    <property type="term" value="F:amino acid binding"/>
    <property type="evidence" value="ECO:0007669"/>
    <property type="project" value="InterPro"/>
</dbReference>
<evidence type="ECO:0000313" key="9">
    <source>
        <dbReference type="EMBL" id="ETW97540.1"/>
    </source>
</evidence>
<evidence type="ECO:0000259" key="8">
    <source>
        <dbReference type="Pfam" id="PF02729"/>
    </source>
</evidence>
<evidence type="ECO:0000256" key="1">
    <source>
        <dbReference type="ARBA" id="ARBA00004975"/>
    </source>
</evidence>
<evidence type="ECO:0000256" key="2">
    <source>
        <dbReference type="ARBA" id="ARBA00007805"/>
    </source>
</evidence>
<feature type="binding site" evidence="6">
    <location>
        <position position="161"/>
    </location>
    <ligand>
        <name>L-ornithine</name>
        <dbReference type="ChEBI" id="CHEBI:46911"/>
    </ligand>
</feature>
<comment type="catalytic activity">
    <reaction evidence="5 6">
        <text>carbamoyl phosphate + L-ornithine = L-citrulline + phosphate + H(+)</text>
        <dbReference type="Rhea" id="RHEA:19513"/>
        <dbReference type="ChEBI" id="CHEBI:15378"/>
        <dbReference type="ChEBI" id="CHEBI:43474"/>
        <dbReference type="ChEBI" id="CHEBI:46911"/>
        <dbReference type="ChEBI" id="CHEBI:57743"/>
        <dbReference type="ChEBI" id="CHEBI:58228"/>
        <dbReference type="EC" id="2.1.3.3"/>
    </reaction>
</comment>
<sequence length="312" mass="34451">MKRDLLSLADVTPAEIEYLLTLASKLKQRQKTGLTPPFLEGKTLALLFHKQSLRTRTSFEVGMHQLGGFTSYIHDQEIGIGTREPVKDLARVLSRYYDGIVLRTFSHDIVVELAEYATVPVINGLTDLLHPCQILSAMLALREHFGRLKGLHIAYVGDGNNMANSWLLGAAQMGLALTVACPRGYQPEPTILAQASQIAETTGAMLEIVEDPHQAVKGVDAVYTDVWTSMGQEAEAEARRRDFQAYQINEALMAETLSHAVVMHCLPAHRGEEITDAVFEGSRSIVFEEAENRLHAQKALLAFLMAPEAQIS</sequence>
<dbReference type="HAMAP" id="MF_01109">
    <property type="entry name" value="OTCase"/>
    <property type="match status" value="1"/>
</dbReference>
<feature type="binding site" evidence="6">
    <location>
        <begin position="130"/>
        <end position="133"/>
    </location>
    <ligand>
        <name>carbamoyl phosphate</name>
        <dbReference type="ChEBI" id="CHEBI:58228"/>
    </ligand>
</feature>
<dbReference type="Pfam" id="PF00185">
    <property type="entry name" value="OTCace"/>
    <property type="match status" value="1"/>
</dbReference>
<keyword evidence="6" id="KW-0963">Cytoplasm</keyword>
<name>W4LIJ6_ENTF1</name>
<dbReference type="PRINTS" id="PR00100">
    <property type="entry name" value="AOTCASE"/>
</dbReference>
<dbReference type="InterPro" id="IPR006132">
    <property type="entry name" value="Asp/Orn_carbamoyltranf_P-bd"/>
</dbReference>
<protein>
    <recommendedName>
        <fullName evidence="3 6">Ornithine carbamoyltransferase</fullName>
        <shortName evidence="6">OTCase</shortName>
        <ecNumber evidence="3 6">2.1.3.3</ecNumber>
    </recommendedName>
</protein>
<dbReference type="InterPro" id="IPR006130">
    <property type="entry name" value="Asp/Orn_carbamoylTrfase"/>
</dbReference>